<proteinExistence type="predicted"/>
<accession>A0AAP2D7J7</accession>
<sequence>MSKDELIAFVGDEENGVRQSVTIGRTEVNIQYRPTDLWVAQELDGETPRKAQIDSLRKKYDRYYYFILSFSQDKKEALHQVQEGFGQYSELVQVLSFHMPEYVTLTTSAQDTIPVGDFMLNRTYGMSSATEVLFVFSREKATDQEWVQFNLNEFGMGIGNQRFRFKRSDLENVPALAF</sequence>
<dbReference type="AlphaFoldDB" id="A0AAP2D7J7"/>
<dbReference type="Proteomes" id="UP001319180">
    <property type="component" value="Unassembled WGS sequence"/>
</dbReference>
<organism evidence="1 2">
    <name type="scientific">Dawidia soli</name>
    <dbReference type="NCBI Taxonomy" id="2782352"/>
    <lineage>
        <taxon>Bacteria</taxon>
        <taxon>Pseudomonadati</taxon>
        <taxon>Bacteroidota</taxon>
        <taxon>Cytophagia</taxon>
        <taxon>Cytophagales</taxon>
        <taxon>Chryseotaleaceae</taxon>
        <taxon>Dawidia</taxon>
    </lineage>
</organism>
<evidence type="ECO:0000313" key="2">
    <source>
        <dbReference type="Proteomes" id="UP001319180"/>
    </source>
</evidence>
<keyword evidence="2" id="KW-1185">Reference proteome</keyword>
<evidence type="ECO:0000313" key="1">
    <source>
        <dbReference type="EMBL" id="MBT1686913.1"/>
    </source>
</evidence>
<comment type="caution">
    <text evidence="1">The sequence shown here is derived from an EMBL/GenBank/DDBJ whole genome shotgun (WGS) entry which is preliminary data.</text>
</comment>
<name>A0AAP2D7J7_9BACT</name>
<reference evidence="1 2" key="1">
    <citation type="submission" date="2021-05" db="EMBL/GenBank/DDBJ databases">
        <title>A Polyphasic approach of four new species of the genus Ohtaekwangia: Ohtaekwangia histidinii sp. nov., Ohtaekwangia cretensis sp. nov., Ohtaekwangia indiensis sp. nov., Ohtaekwangia reichenbachii sp. nov. from diverse environment.</title>
        <authorList>
            <person name="Octaviana S."/>
        </authorList>
    </citation>
    <scope>NUCLEOTIDE SEQUENCE [LARGE SCALE GENOMIC DNA]</scope>
    <source>
        <strain evidence="1 2">PWU37</strain>
    </source>
</reference>
<gene>
    <name evidence="1" type="ORF">KK078_10110</name>
</gene>
<dbReference type="RefSeq" id="WP_254090149.1">
    <property type="nucleotide sequence ID" value="NZ_JAHESC010000012.1"/>
</dbReference>
<protein>
    <submittedName>
        <fullName evidence="1">Uncharacterized protein</fullName>
    </submittedName>
</protein>
<dbReference type="EMBL" id="JAHESC010000012">
    <property type="protein sequence ID" value="MBT1686913.1"/>
    <property type="molecule type" value="Genomic_DNA"/>
</dbReference>